<accession>A0A382HGB0</accession>
<dbReference type="GO" id="GO:0004493">
    <property type="term" value="F:methylmalonyl-CoA epimerase activity"/>
    <property type="evidence" value="ECO:0007669"/>
    <property type="project" value="TreeGrafter"/>
</dbReference>
<reference evidence="3" key="1">
    <citation type="submission" date="2018-05" db="EMBL/GenBank/DDBJ databases">
        <authorList>
            <person name="Lanie J.A."/>
            <person name="Ng W.-L."/>
            <person name="Kazmierczak K.M."/>
            <person name="Andrzejewski T.M."/>
            <person name="Davidsen T.M."/>
            <person name="Wayne K.J."/>
            <person name="Tettelin H."/>
            <person name="Glass J.I."/>
            <person name="Rusch D."/>
            <person name="Podicherti R."/>
            <person name="Tsui H.-C.T."/>
            <person name="Winkler M.E."/>
        </authorList>
    </citation>
    <scope>NUCLEOTIDE SEQUENCE</scope>
</reference>
<dbReference type="GO" id="GO:0046491">
    <property type="term" value="P:L-methylmalonyl-CoA metabolic process"/>
    <property type="evidence" value="ECO:0007669"/>
    <property type="project" value="TreeGrafter"/>
</dbReference>
<evidence type="ECO:0000256" key="1">
    <source>
        <dbReference type="ARBA" id="ARBA00022723"/>
    </source>
</evidence>
<dbReference type="Pfam" id="PF13669">
    <property type="entry name" value="Glyoxalase_4"/>
    <property type="match status" value="1"/>
</dbReference>
<dbReference type="EMBL" id="UINC01061061">
    <property type="protein sequence ID" value="SVB86229.1"/>
    <property type="molecule type" value="Genomic_DNA"/>
</dbReference>
<dbReference type="PANTHER" id="PTHR43048:SF3">
    <property type="entry name" value="METHYLMALONYL-COA EPIMERASE, MITOCHONDRIAL"/>
    <property type="match status" value="1"/>
</dbReference>
<dbReference type="InterPro" id="IPR037523">
    <property type="entry name" value="VOC_core"/>
</dbReference>
<dbReference type="SUPFAM" id="SSF54593">
    <property type="entry name" value="Glyoxalase/Bleomycin resistance protein/Dihydroxybiphenyl dioxygenase"/>
    <property type="match status" value="1"/>
</dbReference>
<evidence type="ECO:0000313" key="3">
    <source>
        <dbReference type="EMBL" id="SVB86229.1"/>
    </source>
</evidence>
<dbReference type="PANTHER" id="PTHR43048">
    <property type="entry name" value="METHYLMALONYL-COA EPIMERASE"/>
    <property type="match status" value="1"/>
</dbReference>
<dbReference type="PROSITE" id="PS51819">
    <property type="entry name" value="VOC"/>
    <property type="match status" value="1"/>
</dbReference>
<dbReference type="GO" id="GO:0046872">
    <property type="term" value="F:metal ion binding"/>
    <property type="evidence" value="ECO:0007669"/>
    <property type="project" value="UniProtKB-KW"/>
</dbReference>
<dbReference type="AlphaFoldDB" id="A0A382HGB0"/>
<protein>
    <recommendedName>
        <fullName evidence="2">VOC domain-containing protein</fullName>
    </recommendedName>
</protein>
<keyword evidence="1" id="KW-0479">Metal-binding</keyword>
<proteinExistence type="predicted"/>
<gene>
    <name evidence="3" type="ORF">METZ01_LOCUS239083</name>
</gene>
<dbReference type="InterPro" id="IPR051785">
    <property type="entry name" value="MMCE/EMCE_epimerase"/>
</dbReference>
<dbReference type="Gene3D" id="3.10.180.10">
    <property type="entry name" value="2,3-Dihydroxybiphenyl 1,2-Dioxygenase, domain 1"/>
    <property type="match status" value="1"/>
</dbReference>
<organism evidence="3">
    <name type="scientific">marine metagenome</name>
    <dbReference type="NCBI Taxonomy" id="408172"/>
    <lineage>
        <taxon>unclassified sequences</taxon>
        <taxon>metagenomes</taxon>
        <taxon>ecological metagenomes</taxon>
    </lineage>
</organism>
<dbReference type="InterPro" id="IPR029068">
    <property type="entry name" value="Glyas_Bleomycin-R_OHBP_Dase"/>
</dbReference>
<feature type="domain" description="VOC" evidence="2">
    <location>
        <begin position="4"/>
        <end position="128"/>
    </location>
</feature>
<sequence length="128" mass="13975">MPKWIDHIVVRVNDINKSIEDYENKLGMKASKGPDEIPNLGMTRAILPLGNEGRFIELAEPLGDGGAIGNALERYGEGVHLVALAVDDLTEAAAEMRANGARVIESGTQVFIHPRDGHGVMYQLIERE</sequence>
<name>A0A382HGB0_9ZZZZ</name>
<evidence type="ECO:0000259" key="2">
    <source>
        <dbReference type="PROSITE" id="PS51819"/>
    </source>
</evidence>